<feature type="compositionally biased region" description="Acidic residues" evidence="1">
    <location>
        <begin position="1"/>
        <end position="21"/>
    </location>
</feature>
<reference evidence="2" key="1">
    <citation type="journal article" date="2019" name="Sci. Rep.">
        <title>Draft genome of Tanacetum cinerariifolium, the natural source of mosquito coil.</title>
        <authorList>
            <person name="Yamashiro T."/>
            <person name="Shiraishi A."/>
            <person name="Satake H."/>
            <person name="Nakayama K."/>
        </authorList>
    </citation>
    <scope>NUCLEOTIDE SEQUENCE</scope>
</reference>
<evidence type="ECO:0000256" key="1">
    <source>
        <dbReference type="SAM" id="MobiDB-lite"/>
    </source>
</evidence>
<dbReference type="EMBL" id="BKCJ011291466">
    <property type="protein sequence ID" value="GFD16169.1"/>
    <property type="molecule type" value="Genomic_DNA"/>
</dbReference>
<name>A0A699U483_TANCI</name>
<feature type="non-terminal residue" evidence="2">
    <location>
        <position position="1"/>
    </location>
</feature>
<comment type="caution">
    <text evidence="2">The sequence shown here is derived from an EMBL/GenBank/DDBJ whole genome shotgun (WGS) entry which is preliminary data.</text>
</comment>
<protein>
    <submittedName>
        <fullName evidence="2">Uncharacterized protein</fullName>
    </submittedName>
</protein>
<organism evidence="2">
    <name type="scientific">Tanacetum cinerariifolium</name>
    <name type="common">Dalmatian daisy</name>
    <name type="synonym">Chrysanthemum cinerariifolium</name>
    <dbReference type="NCBI Taxonomy" id="118510"/>
    <lineage>
        <taxon>Eukaryota</taxon>
        <taxon>Viridiplantae</taxon>
        <taxon>Streptophyta</taxon>
        <taxon>Embryophyta</taxon>
        <taxon>Tracheophyta</taxon>
        <taxon>Spermatophyta</taxon>
        <taxon>Magnoliopsida</taxon>
        <taxon>eudicotyledons</taxon>
        <taxon>Gunneridae</taxon>
        <taxon>Pentapetalae</taxon>
        <taxon>asterids</taxon>
        <taxon>campanulids</taxon>
        <taxon>Asterales</taxon>
        <taxon>Asteraceae</taxon>
        <taxon>Asteroideae</taxon>
        <taxon>Anthemideae</taxon>
        <taxon>Anthemidinae</taxon>
        <taxon>Tanacetum</taxon>
    </lineage>
</organism>
<gene>
    <name evidence="2" type="ORF">Tci_888138</name>
</gene>
<sequence>DDEQEYDDEESDEETRDEESFDPIPAVKVAVQIQSYRLRDEAQRENEEFLKTVDENMQKIIKEQV</sequence>
<evidence type="ECO:0000313" key="2">
    <source>
        <dbReference type="EMBL" id="GFD16169.1"/>
    </source>
</evidence>
<feature type="region of interest" description="Disordered" evidence="1">
    <location>
        <begin position="1"/>
        <end position="25"/>
    </location>
</feature>
<proteinExistence type="predicted"/>
<dbReference type="AlphaFoldDB" id="A0A699U483"/>
<accession>A0A699U483</accession>
<feature type="non-terminal residue" evidence="2">
    <location>
        <position position="65"/>
    </location>
</feature>